<keyword evidence="2" id="KW-1185">Reference proteome</keyword>
<gene>
    <name evidence="1" type="ORF">POSPLADRAFT_1073498</name>
</gene>
<sequence length="570" mass="64032">MSSPAGGPTRLSLPHLLHPDSWDLPEWDGPRCEDPYGVVEKLGDLDSSIAMLMRYRNSLRPVHRLTTDVMLLVFANLVEQDDSTTLCSFGYGSNPWVTMSHVCYQWRTVVLSCPLLWTRISTRWPNAALTCLERSADAPIALEVCVDASAEAASRVIGAVLPHATRIQHLFFPSTFQSADMRALLAPLLEAPMPALHTLQVYKVRMDEDCFPLPDFFGGKTPSLKKLKLRYAIPGIGSVTYSHLTHLLLKGKKSKPITMQLSRLLGILEQCPHLEVLRIAKTTIVASSTEEKEELSPVSLDHLRLLDIGRSSANMISTLLSHLIMPDCAMRLYVLLEKGADSNFRFGVPDNLQELRLLQNITRLHVEYSCGNDYVTVQGNSNGNLFEFTVTIPHDSDMGEMQSIAGQFLQTVVNTLDLSTLEEFAISECYHQGVYIGLTKRRWAHAFHRMPLLRTLHVHVHSPTDAGFCRSMLAALATERDASTGGPLCPRLETLSMMNDKTWSSLHCYLMAKERLEAGHPLKRVSMRQPYYEDLEDVEDTDLPTLRRVVDNVDLEPPTVELLDFPDEKW</sequence>
<dbReference type="PANTHER" id="PTHR38926">
    <property type="entry name" value="F-BOX DOMAIN CONTAINING PROTEIN, EXPRESSED"/>
    <property type="match status" value="1"/>
</dbReference>
<dbReference type="Proteomes" id="UP000194127">
    <property type="component" value="Unassembled WGS sequence"/>
</dbReference>
<dbReference type="GeneID" id="36327562"/>
<accession>A0A1X6N9T8</accession>
<proteinExistence type="predicted"/>
<organism evidence="1 2">
    <name type="scientific">Postia placenta MAD-698-R-SB12</name>
    <dbReference type="NCBI Taxonomy" id="670580"/>
    <lineage>
        <taxon>Eukaryota</taxon>
        <taxon>Fungi</taxon>
        <taxon>Dikarya</taxon>
        <taxon>Basidiomycota</taxon>
        <taxon>Agaricomycotina</taxon>
        <taxon>Agaricomycetes</taxon>
        <taxon>Polyporales</taxon>
        <taxon>Adustoporiaceae</taxon>
        <taxon>Rhodonia</taxon>
    </lineage>
</organism>
<dbReference type="RefSeq" id="XP_024342212.1">
    <property type="nucleotide sequence ID" value="XM_024482613.1"/>
</dbReference>
<dbReference type="OrthoDB" id="2777543at2759"/>
<dbReference type="STRING" id="670580.A0A1X6N9T8"/>
<protein>
    <submittedName>
        <fullName evidence="1">Uncharacterized protein</fullName>
    </submittedName>
</protein>
<evidence type="ECO:0000313" key="1">
    <source>
        <dbReference type="EMBL" id="OSX65418.1"/>
    </source>
</evidence>
<evidence type="ECO:0000313" key="2">
    <source>
        <dbReference type="Proteomes" id="UP000194127"/>
    </source>
</evidence>
<dbReference type="Gene3D" id="3.80.10.10">
    <property type="entry name" value="Ribonuclease Inhibitor"/>
    <property type="match status" value="1"/>
</dbReference>
<name>A0A1X6N9T8_9APHY</name>
<dbReference type="PANTHER" id="PTHR38926:SF5">
    <property type="entry name" value="F-BOX AND LEUCINE-RICH REPEAT PROTEIN 6"/>
    <property type="match status" value="1"/>
</dbReference>
<dbReference type="AlphaFoldDB" id="A0A1X6N9T8"/>
<dbReference type="InterPro" id="IPR032675">
    <property type="entry name" value="LRR_dom_sf"/>
</dbReference>
<reference evidence="1 2" key="1">
    <citation type="submission" date="2017-04" db="EMBL/GenBank/DDBJ databases">
        <title>Genome Sequence of the Model Brown-Rot Fungus Postia placenta SB12.</title>
        <authorList>
            <consortium name="DOE Joint Genome Institute"/>
            <person name="Gaskell J."/>
            <person name="Kersten P."/>
            <person name="Larrondo L.F."/>
            <person name="Canessa P."/>
            <person name="Martinez D."/>
            <person name="Hibbett D."/>
            <person name="Schmoll M."/>
            <person name="Kubicek C.P."/>
            <person name="Martinez A.T."/>
            <person name="Yadav J."/>
            <person name="Master E."/>
            <person name="Magnuson J.K."/>
            <person name="James T."/>
            <person name="Yaver D."/>
            <person name="Berka R."/>
            <person name="Labutti K."/>
            <person name="Lipzen A."/>
            <person name="Aerts A."/>
            <person name="Barry K."/>
            <person name="Henrissat B."/>
            <person name="Blanchette R."/>
            <person name="Grigoriev I."/>
            <person name="Cullen D."/>
        </authorList>
    </citation>
    <scope>NUCLEOTIDE SEQUENCE [LARGE SCALE GENOMIC DNA]</scope>
    <source>
        <strain evidence="1 2">MAD-698-R-SB12</strain>
    </source>
</reference>
<dbReference type="EMBL" id="KZ110593">
    <property type="protein sequence ID" value="OSX65418.1"/>
    <property type="molecule type" value="Genomic_DNA"/>
</dbReference>
<dbReference type="SUPFAM" id="SSF52047">
    <property type="entry name" value="RNI-like"/>
    <property type="match status" value="1"/>
</dbReference>